<name>A0A094JCQ5_9GAMM</name>
<dbReference type="EMBL" id="JPER01000005">
    <property type="protein sequence ID" value="KFZ30331.1"/>
    <property type="molecule type" value="Genomic_DNA"/>
</dbReference>
<proteinExistence type="predicted"/>
<dbReference type="Proteomes" id="UP000054363">
    <property type="component" value="Unassembled WGS sequence"/>
</dbReference>
<sequence>MLLLQFPATVAAQDNTLDGDWGDDWGIEEPTGVPVYGFVEAAMGSRLSSSPYHQRLSLAELRLRLGSDYTWQGVTYTAKGDLAYDDVAGGWKGRTRELNAQFSLLDNLDIKAGRQILTWGTGDYLFLNDLFPKDWQSFFAGRDDEYLKAPSDALKTSAYFDWFNVDLVWTPEFDSDRFISGERLSFFNPLAGELVGPEQMTTVDKPSGDEIAIRLFKTVRGTEWALYGYDGYFKSPEALTEQLVPTFSGLQVVGASMRRPFAAGIINLETAYHRSTDDPHGGQPLVPNSQWRFLVGYEQELMTRFTGGFQAYLEHLSDYSALLDNLPAGQDEPDQNRLVVTSRLTWQNEASDLTLSFFTFYSPTANDGYLRPTVDYRLNDHWYIAGGLNLFFGEQQQTFFKQFNDNNNLYLRVRYAF</sequence>
<dbReference type="eggNOG" id="COG4773">
    <property type="taxonomic scope" value="Bacteria"/>
</dbReference>
<evidence type="ECO:0000313" key="1">
    <source>
        <dbReference type="EMBL" id="KFZ30331.1"/>
    </source>
</evidence>
<accession>A0A094JCQ5</accession>
<comment type="caution">
    <text evidence="1">The sequence shown here is derived from an EMBL/GenBank/DDBJ whole genome shotgun (WGS) entry which is preliminary data.</text>
</comment>
<dbReference type="AlphaFoldDB" id="A0A094JCQ5"/>
<dbReference type="STRING" id="435908.IDSA_09695"/>
<gene>
    <name evidence="1" type="ORF">IDSA_09695</name>
</gene>
<reference evidence="1 2" key="1">
    <citation type="submission" date="2014-06" db="EMBL/GenBank/DDBJ databases">
        <title>The draft genome sequence of Idiomarina salinarum ISL-52.</title>
        <authorList>
            <person name="Du J."/>
            <person name="Shao Z."/>
        </authorList>
    </citation>
    <scope>NUCLEOTIDE SEQUENCE [LARGE SCALE GENOMIC DNA]</scope>
    <source>
        <strain evidence="1 2">ISL-52</strain>
    </source>
</reference>
<evidence type="ECO:0000313" key="2">
    <source>
        <dbReference type="Proteomes" id="UP000054363"/>
    </source>
</evidence>
<protein>
    <submittedName>
        <fullName evidence="1">Uncharacterized protein</fullName>
    </submittedName>
</protein>
<keyword evidence="2" id="KW-1185">Reference proteome</keyword>
<organism evidence="1 2">
    <name type="scientific">Pseudidiomarina salinarum</name>
    <dbReference type="NCBI Taxonomy" id="435908"/>
    <lineage>
        <taxon>Bacteria</taxon>
        <taxon>Pseudomonadati</taxon>
        <taxon>Pseudomonadota</taxon>
        <taxon>Gammaproteobacteria</taxon>
        <taxon>Alteromonadales</taxon>
        <taxon>Idiomarinaceae</taxon>
        <taxon>Pseudidiomarina</taxon>
    </lineage>
</organism>